<evidence type="ECO:0008006" key="3">
    <source>
        <dbReference type="Google" id="ProtNLM"/>
    </source>
</evidence>
<proteinExistence type="predicted"/>
<gene>
    <name evidence="1" type="ORF">CHH28_08885</name>
</gene>
<organism evidence="1 2">
    <name type="scientific">Bacterioplanes sanyensis</name>
    <dbReference type="NCBI Taxonomy" id="1249553"/>
    <lineage>
        <taxon>Bacteria</taxon>
        <taxon>Pseudomonadati</taxon>
        <taxon>Pseudomonadota</taxon>
        <taxon>Gammaproteobacteria</taxon>
        <taxon>Oceanospirillales</taxon>
        <taxon>Oceanospirillaceae</taxon>
        <taxon>Bacterioplanes</taxon>
    </lineage>
</organism>
<sequence>MKVVIFTFWVIIIAGCSDTTENLSVKVGGNIIKISGDDYKIVTLLDKTSEPKSVDAKLIKSVESPIEMIKLPMSIQKSWRFETKECGYLDFYEALTGEVLCMQCDANSYSYKECPLEFMAIDTLRFNVQD</sequence>
<protein>
    <recommendedName>
        <fullName evidence="3">Lipoprotein</fullName>
    </recommendedName>
</protein>
<dbReference type="EMBL" id="CP022530">
    <property type="protein sequence ID" value="ASP38788.1"/>
    <property type="molecule type" value="Genomic_DNA"/>
</dbReference>
<accession>A0A222FIH3</accession>
<dbReference type="AlphaFoldDB" id="A0A222FIH3"/>
<reference evidence="1 2" key="1">
    <citation type="submission" date="2017-07" db="EMBL/GenBank/DDBJ databases">
        <title>Annotated genome sequence of Bacterioplanes sanyensis isolated from Red Sea.</title>
        <authorList>
            <person name="Rehman Z.U."/>
        </authorList>
    </citation>
    <scope>NUCLEOTIDE SEQUENCE [LARGE SCALE GENOMIC DNA]</scope>
    <source>
        <strain evidence="1 2">NV9</strain>
    </source>
</reference>
<name>A0A222FIH3_9GAMM</name>
<dbReference type="RefSeq" id="WP_094059974.1">
    <property type="nucleotide sequence ID" value="NZ_CP022530.1"/>
</dbReference>
<dbReference type="KEGG" id="bsan:CHH28_08885"/>
<dbReference type="Proteomes" id="UP000202440">
    <property type="component" value="Chromosome"/>
</dbReference>
<evidence type="ECO:0000313" key="1">
    <source>
        <dbReference type="EMBL" id="ASP38788.1"/>
    </source>
</evidence>
<keyword evidence="2" id="KW-1185">Reference proteome</keyword>
<dbReference type="PROSITE" id="PS51257">
    <property type="entry name" value="PROKAR_LIPOPROTEIN"/>
    <property type="match status" value="1"/>
</dbReference>
<evidence type="ECO:0000313" key="2">
    <source>
        <dbReference type="Proteomes" id="UP000202440"/>
    </source>
</evidence>